<dbReference type="CDD" id="cd02000">
    <property type="entry name" value="TPP_E1_PDC_ADC_BCADC"/>
    <property type="match status" value="1"/>
</dbReference>
<dbReference type="RefSeq" id="WP_016407894.1">
    <property type="nucleotide sequence ID" value="NZ_DAVZTY010000027.1"/>
</dbReference>
<dbReference type="InterPro" id="IPR001017">
    <property type="entry name" value="DH_E1"/>
</dbReference>
<keyword evidence="7" id="KW-1185">Reference proteome</keyword>
<evidence type="ECO:0000259" key="5">
    <source>
        <dbReference type="Pfam" id="PF00676"/>
    </source>
</evidence>
<evidence type="ECO:0000313" key="6">
    <source>
        <dbReference type="EMBL" id="GCB30496.1"/>
    </source>
</evidence>
<dbReference type="EMBL" id="BHVZ01000014">
    <property type="protein sequence ID" value="GCB30496.1"/>
    <property type="molecule type" value="Genomic_DNA"/>
</dbReference>
<dbReference type="GeneID" id="86195173"/>
<evidence type="ECO:0000256" key="1">
    <source>
        <dbReference type="ARBA" id="ARBA00001964"/>
    </source>
</evidence>
<evidence type="ECO:0000256" key="4">
    <source>
        <dbReference type="SAM" id="MobiDB-lite"/>
    </source>
</evidence>
<proteinExistence type="predicted"/>
<dbReference type="GO" id="GO:0006086">
    <property type="term" value="P:pyruvate decarboxylation to acetyl-CoA"/>
    <property type="evidence" value="ECO:0007669"/>
    <property type="project" value="TreeGrafter"/>
</dbReference>
<keyword evidence="3" id="KW-0786">Thiamine pyrophosphate</keyword>
<protein>
    <submittedName>
        <fullName evidence="6">Acetoin:2,6-dichlorophenolindophenol oxidoreductase subunit alpha</fullName>
    </submittedName>
</protein>
<feature type="region of interest" description="Disordered" evidence="4">
    <location>
        <begin position="311"/>
        <end position="333"/>
    </location>
</feature>
<dbReference type="Gene3D" id="3.40.50.970">
    <property type="match status" value="1"/>
</dbReference>
<accession>A0A401LG50</accession>
<dbReference type="Pfam" id="PF00676">
    <property type="entry name" value="E1_dh"/>
    <property type="match status" value="1"/>
</dbReference>
<keyword evidence="2" id="KW-0560">Oxidoreductase</keyword>
<dbReference type="InterPro" id="IPR029061">
    <property type="entry name" value="THDP-binding"/>
</dbReference>
<dbReference type="SUPFAM" id="SSF52518">
    <property type="entry name" value="Thiamin diphosphate-binding fold (THDP-binding)"/>
    <property type="match status" value="1"/>
</dbReference>
<feature type="domain" description="Dehydrogenase E1 component" evidence="5">
    <location>
        <begin position="19"/>
        <end position="315"/>
    </location>
</feature>
<comment type="caution">
    <text evidence="6">The sequence shown here is derived from an EMBL/GenBank/DDBJ whole genome shotgun (WGS) entry which is preliminary data.</text>
</comment>
<name>A0A401LG50_9FIRM</name>
<dbReference type="PANTHER" id="PTHR11516">
    <property type="entry name" value="PYRUVATE DEHYDROGENASE E1 COMPONENT, ALPHA SUBUNIT BACTERIAL AND ORGANELLAR"/>
    <property type="match status" value="1"/>
</dbReference>
<dbReference type="AlphaFoldDB" id="A0A401LG50"/>
<organism evidence="6 7">
    <name type="scientific">Anaerotignum faecicola</name>
    <dbReference type="NCBI Taxonomy" id="2358141"/>
    <lineage>
        <taxon>Bacteria</taxon>
        <taxon>Bacillati</taxon>
        <taxon>Bacillota</taxon>
        <taxon>Clostridia</taxon>
        <taxon>Lachnospirales</taxon>
        <taxon>Anaerotignaceae</taxon>
        <taxon>Anaerotignum</taxon>
    </lineage>
</organism>
<evidence type="ECO:0000313" key="7">
    <source>
        <dbReference type="Proteomes" id="UP000287361"/>
    </source>
</evidence>
<evidence type="ECO:0000256" key="3">
    <source>
        <dbReference type="ARBA" id="ARBA00023052"/>
    </source>
</evidence>
<comment type="cofactor">
    <cofactor evidence="1">
        <name>thiamine diphosphate</name>
        <dbReference type="ChEBI" id="CHEBI:58937"/>
    </cofactor>
</comment>
<dbReference type="InterPro" id="IPR050642">
    <property type="entry name" value="PDH_E1_Alpha_Subunit"/>
</dbReference>
<sequence>MASKGKKYPKEMLLDMYKTMLSIRAFETKAAECFTKGMLAGNIHLCIGQEAVPTGACYALEPEDYMTSTHRGHGHCIAKGASLDKMLAELFGKKTGYCQGKGGSMHIADVAGLHSLGANGIVGAGIPIAAGSALVSKIKGDKHVTLCFFGDSASNQGTFHEAVNMAAAWKLPVVFLCENNSYGVSVNIHSVTNTDTIAVRAQAYNIPGKTVDGNDPVTVYEAVKEAVDYAREGNGPSIVECMTFRHQGHYCGDPANYRPASYMEEAHKKDAIPNMRKRLLDGVATEEEILAVEKAVEDEMEAAYQFANESAYPDPSEATTDVYFSDNERSVVR</sequence>
<dbReference type="Proteomes" id="UP000287361">
    <property type="component" value="Unassembled WGS sequence"/>
</dbReference>
<dbReference type="PANTHER" id="PTHR11516:SF60">
    <property type="entry name" value="PYRUVATE DEHYDROGENASE E1 COMPONENT SUBUNIT ALPHA"/>
    <property type="match status" value="1"/>
</dbReference>
<gene>
    <name evidence="6" type="ORF">KGMB03357_21570</name>
</gene>
<reference evidence="6 7" key="1">
    <citation type="submission" date="2018-10" db="EMBL/GenBank/DDBJ databases">
        <title>Draft Genome Sequence of Anaerotignum sp. KCTC 15736.</title>
        <authorList>
            <person name="Choi S.H."/>
            <person name="Kim J.S."/>
            <person name="Kang S.W."/>
            <person name="Lee J.S."/>
            <person name="Park S.H."/>
        </authorList>
    </citation>
    <scope>NUCLEOTIDE SEQUENCE [LARGE SCALE GENOMIC DNA]</scope>
    <source>
        <strain evidence="6 7">KCTC 15736</strain>
    </source>
</reference>
<dbReference type="GO" id="GO:0004739">
    <property type="term" value="F:pyruvate dehydrogenase (acetyl-transferring) activity"/>
    <property type="evidence" value="ECO:0007669"/>
    <property type="project" value="TreeGrafter"/>
</dbReference>
<evidence type="ECO:0000256" key="2">
    <source>
        <dbReference type="ARBA" id="ARBA00023002"/>
    </source>
</evidence>